<dbReference type="AlphaFoldDB" id="Q088F8"/>
<protein>
    <submittedName>
        <fullName evidence="9">Permease</fullName>
    </submittedName>
</protein>
<dbReference type="OrthoDB" id="9810876at2"/>
<keyword evidence="4 8" id="KW-0812">Transmembrane</keyword>
<reference evidence="9 10" key="1">
    <citation type="submission" date="2006-08" db="EMBL/GenBank/DDBJ databases">
        <title>Complete sequence of Shewanella frigidimarina NCIMB 400.</title>
        <authorList>
            <consortium name="US DOE Joint Genome Institute"/>
            <person name="Copeland A."/>
            <person name="Lucas S."/>
            <person name="Lapidus A."/>
            <person name="Barry K."/>
            <person name="Detter J.C."/>
            <person name="Glavina del Rio T."/>
            <person name="Hammon N."/>
            <person name="Israni S."/>
            <person name="Dalin E."/>
            <person name="Tice H."/>
            <person name="Pitluck S."/>
            <person name="Fredrickson J.K."/>
            <person name="Kolker E."/>
            <person name="McCuel L.A."/>
            <person name="DiChristina T."/>
            <person name="Nealson K.H."/>
            <person name="Newman D."/>
            <person name="Tiedje J.M."/>
            <person name="Zhou J."/>
            <person name="Romine M.F."/>
            <person name="Culley D.E."/>
            <person name="Serres M."/>
            <person name="Chertkov O."/>
            <person name="Brettin T."/>
            <person name="Bruce D."/>
            <person name="Han C."/>
            <person name="Tapia R."/>
            <person name="Gilna P."/>
            <person name="Schmutz J."/>
            <person name="Larimer F."/>
            <person name="Land M."/>
            <person name="Hauser L."/>
            <person name="Kyrpides N."/>
            <person name="Mikhailova N."/>
            <person name="Richardson P."/>
        </authorList>
    </citation>
    <scope>NUCLEOTIDE SEQUENCE [LARGE SCALE GENOMIC DNA]</scope>
    <source>
        <strain evidence="9 10">NCIMB 400</strain>
    </source>
</reference>
<dbReference type="eggNOG" id="COG0701">
    <property type="taxonomic scope" value="Bacteria"/>
</dbReference>
<evidence type="ECO:0000313" key="9">
    <source>
        <dbReference type="EMBL" id="ABI70357.1"/>
    </source>
</evidence>
<dbReference type="GO" id="GO:0005886">
    <property type="term" value="C:plasma membrane"/>
    <property type="evidence" value="ECO:0007669"/>
    <property type="project" value="UniProtKB-SubCell"/>
</dbReference>
<feature type="transmembrane region" description="Helical" evidence="8">
    <location>
        <begin position="48"/>
        <end position="70"/>
    </location>
</feature>
<dbReference type="HOGENOM" id="CLU_049002_0_0_6"/>
<dbReference type="InterPro" id="IPR052923">
    <property type="entry name" value="UPF0718"/>
</dbReference>
<name>Q088F8_SHEFN</name>
<dbReference type="RefSeq" id="WP_011635984.1">
    <property type="nucleotide sequence ID" value="NC_008345.1"/>
</dbReference>
<dbReference type="GeneID" id="41835862"/>
<keyword evidence="6 8" id="KW-0472">Membrane</keyword>
<feature type="transmembrane region" description="Helical" evidence="8">
    <location>
        <begin position="373"/>
        <end position="400"/>
    </location>
</feature>
<dbReference type="PANTHER" id="PTHR34184">
    <property type="entry name" value="UPF0718 PROTEIN YCGR"/>
    <property type="match status" value="1"/>
</dbReference>
<comment type="similarity">
    <text evidence="2">Belongs to the UPF0718 family.</text>
</comment>
<feature type="transmembrane region" description="Helical" evidence="8">
    <location>
        <begin position="477"/>
        <end position="496"/>
    </location>
</feature>
<proteinExistence type="inferred from homology"/>
<evidence type="ECO:0000256" key="7">
    <source>
        <dbReference type="SAM" id="MobiDB-lite"/>
    </source>
</evidence>
<keyword evidence="5 8" id="KW-1133">Transmembrane helix</keyword>
<dbReference type="STRING" id="318167.Sfri_0495"/>
<dbReference type="Proteomes" id="UP000000684">
    <property type="component" value="Chromosome"/>
</dbReference>
<dbReference type="PANTHER" id="PTHR34184:SF4">
    <property type="entry name" value="UPF0718 PROTEIN YCGR"/>
    <property type="match status" value="1"/>
</dbReference>
<dbReference type="EMBL" id="CP000447">
    <property type="protein sequence ID" value="ABI70357.1"/>
    <property type="molecule type" value="Genomic_DNA"/>
</dbReference>
<comment type="subcellular location">
    <subcellularLocation>
        <location evidence="1">Cell membrane</location>
        <topology evidence="1">Multi-pass membrane protein</topology>
    </subcellularLocation>
</comment>
<feature type="transmembrane region" description="Helical" evidence="8">
    <location>
        <begin position="16"/>
        <end position="36"/>
    </location>
</feature>
<feature type="transmembrane region" description="Helical" evidence="8">
    <location>
        <begin position="438"/>
        <end position="457"/>
    </location>
</feature>
<accession>Q088F8</accession>
<keyword evidence="10" id="KW-1185">Reference proteome</keyword>
<evidence type="ECO:0000256" key="5">
    <source>
        <dbReference type="ARBA" id="ARBA00022989"/>
    </source>
</evidence>
<evidence type="ECO:0000256" key="4">
    <source>
        <dbReference type="ARBA" id="ARBA00022692"/>
    </source>
</evidence>
<evidence type="ECO:0000256" key="1">
    <source>
        <dbReference type="ARBA" id="ARBA00004651"/>
    </source>
</evidence>
<dbReference type="KEGG" id="sfr:Sfri_0495"/>
<evidence type="ECO:0000256" key="3">
    <source>
        <dbReference type="ARBA" id="ARBA00022475"/>
    </source>
</evidence>
<gene>
    <name evidence="9" type="ordered locus">Sfri_0495</name>
</gene>
<evidence type="ECO:0000256" key="6">
    <source>
        <dbReference type="ARBA" id="ARBA00023136"/>
    </source>
</evidence>
<feature type="region of interest" description="Disordered" evidence="7">
    <location>
        <begin position="138"/>
        <end position="187"/>
    </location>
</feature>
<organism evidence="9 10">
    <name type="scientific">Shewanella frigidimarina (strain NCIMB 400)</name>
    <dbReference type="NCBI Taxonomy" id="318167"/>
    <lineage>
        <taxon>Bacteria</taxon>
        <taxon>Pseudomonadati</taxon>
        <taxon>Pseudomonadota</taxon>
        <taxon>Gammaproteobacteria</taxon>
        <taxon>Alteromonadales</taxon>
        <taxon>Shewanellaceae</taxon>
        <taxon>Shewanella</taxon>
    </lineage>
</organism>
<feature type="transmembrane region" description="Helical" evidence="8">
    <location>
        <begin position="406"/>
        <end position="426"/>
    </location>
</feature>
<evidence type="ECO:0000256" key="2">
    <source>
        <dbReference type="ARBA" id="ARBA00006386"/>
    </source>
</evidence>
<evidence type="ECO:0000313" key="10">
    <source>
        <dbReference type="Proteomes" id="UP000000684"/>
    </source>
</evidence>
<keyword evidence="3" id="KW-1003">Cell membrane</keyword>
<dbReference type="Pfam" id="PF03773">
    <property type="entry name" value="ArsP_1"/>
    <property type="match status" value="1"/>
</dbReference>
<dbReference type="InterPro" id="IPR005524">
    <property type="entry name" value="DUF318"/>
</dbReference>
<feature type="transmembrane region" description="Helical" evidence="8">
    <location>
        <begin position="343"/>
        <end position="361"/>
    </location>
</feature>
<sequence length="510" mass="52109">MLLTNFLHLFLESAPWLLLGLVLAGLLKVFVPMAWMQKQLGGHGMKTVVKAALLGAPLPLCSCGVIPAAVGLRRAGASKAATTSFLVSTPETGVDSITVSYVLLGPFMAIVRPIAAITSAIVAGLLVGRDDDDGIPASTSAKAKTATDSSASAKPVSSCCGSKSTASSDASAEASTETTSIGKTTTSTMQNASVKMTAIKSESVNSGSILSPMTAAQSIGGSRSQVKQSSCCGSKAADKPAESAPAACCSTKVKDDVKDETPAATVTSSCCSSKAEPKVEAISTSCCSTAATVNHAASKSSDEASCCASTQDMATELKHNSVFSRVLSGLHYAATDLVKDTTLWLLVGLFFAAIVQTYVPADFLVKWGDGIPAMLVMVLVSIPMYICATASTPIAAGLLLAGVSPGAVLVFMMAGPATNIATLGVVTKELGKRALYGYLGGVIGVALVFGVLVNYLVDTFGFEVMPQIGEEHALLPQGVVAISGIVLAVLMAKVLWDMIPKGNKEKGCCS</sequence>
<evidence type="ECO:0000256" key="8">
    <source>
        <dbReference type="SAM" id="Phobius"/>
    </source>
</evidence>